<dbReference type="InterPro" id="IPR008254">
    <property type="entry name" value="Flavodoxin/NO_synth"/>
</dbReference>
<proteinExistence type="predicted"/>
<feature type="domain" description="Flavodoxin-like" evidence="4">
    <location>
        <begin position="4"/>
        <end position="145"/>
    </location>
</feature>
<dbReference type="OrthoDB" id="359268at2"/>
<dbReference type="AlphaFoldDB" id="A0A2P8VM75"/>
<dbReference type="Proteomes" id="UP000240212">
    <property type="component" value="Unassembled WGS sequence"/>
</dbReference>
<dbReference type="InterPro" id="IPR029039">
    <property type="entry name" value="Flavoprotein-like_sf"/>
</dbReference>
<dbReference type="SUPFAM" id="SSF52218">
    <property type="entry name" value="Flavoproteins"/>
    <property type="match status" value="1"/>
</dbReference>
<keyword evidence="6" id="KW-1185">Reference proteome</keyword>
<dbReference type="NCBIfam" id="NF005989">
    <property type="entry name" value="PRK08105.1"/>
    <property type="match status" value="1"/>
</dbReference>
<name>A0A2P8VM75_9ENTR</name>
<evidence type="ECO:0000313" key="6">
    <source>
        <dbReference type="Proteomes" id="UP000240212"/>
    </source>
</evidence>
<keyword evidence="2" id="KW-0288">FMN</keyword>
<dbReference type="Gene3D" id="3.40.50.360">
    <property type="match status" value="1"/>
</dbReference>
<keyword evidence="3" id="KW-0813">Transport</keyword>
<dbReference type="RefSeq" id="WP_024550677.1">
    <property type="nucleotide sequence ID" value="NZ_CP188034.1"/>
</dbReference>
<comment type="caution">
    <text evidence="5">The sequence shown here is derived from an EMBL/GenBank/DDBJ whole genome shotgun (WGS) entry which is preliminary data.</text>
</comment>
<dbReference type="GO" id="GO:0005829">
    <property type="term" value="C:cytosol"/>
    <property type="evidence" value="ECO:0007669"/>
    <property type="project" value="TreeGrafter"/>
</dbReference>
<evidence type="ECO:0000256" key="3">
    <source>
        <dbReference type="ARBA" id="ARBA00022982"/>
    </source>
</evidence>
<dbReference type="STRING" id="1388748.GCA_000463155_03014"/>
<dbReference type="GO" id="GO:0050660">
    <property type="term" value="F:flavin adenine dinucleotide binding"/>
    <property type="evidence" value="ECO:0007669"/>
    <property type="project" value="TreeGrafter"/>
</dbReference>
<sequence length="149" mass="16044">MAEVGIFVGTMYGNALLVAEEAQAILSQHGHQATVFEDPTLADWEGFSQKIALVVTSTTGQGELPSSIVPLYEDIHARLGHQPTLRYGVIGLGDSSYTHFCGGAKKFDALLQEQGASRLGEPLFIDAVDHPEPETVAIPWVEAWVALLN</sequence>
<gene>
    <name evidence="5" type="ORF">C7G83_04710</name>
</gene>
<protein>
    <submittedName>
        <fullName evidence="5">Flavodoxin</fullName>
    </submittedName>
</protein>
<dbReference type="EMBL" id="PYEP01000002">
    <property type="protein sequence ID" value="PSN08665.1"/>
    <property type="molecule type" value="Genomic_DNA"/>
</dbReference>
<accession>A0A2P8VM75</accession>
<dbReference type="GO" id="GO:0016491">
    <property type="term" value="F:oxidoreductase activity"/>
    <property type="evidence" value="ECO:0007669"/>
    <property type="project" value="TreeGrafter"/>
</dbReference>
<dbReference type="PRINTS" id="PR00369">
    <property type="entry name" value="FLAVODOXIN"/>
</dbReference>
<dbReference type="PANTHER" id="PTHR19384">
    <property type="entry name" value="NITRIC OXIDE SYNTHASE-RELATED"/>
    <property type="match status" value="1"/>
</dbReference>
<evidence type="ECO:0000256" key="1">
    <source>
        <dbReference type="ARBA" id="ARBA00022630"/>
    </source>
</evidence>
<dbReference type="PROSITE" id="PS50902">
    <property type="entry name" value="FLAVODOXIN_LIKE"/>
    <property type="match status" value="1"/>
</dbReference>
<keyword evidence="3" id="KW-0249">Electron transport</keyword>
<organism evidence="5 6">
    <name type="scientific">Siccibacter turicensis</name>
    <dbReference type="NCBI Taxonomy" id="357233"/>
    <lineage>
        <taxon>Bacteria</taxon>
        <taxon>Pseudomonadati</taxon>
        <taxon>Pseudomonadota</taxon>
        <taxon>Gammaproteobacteria</taxon>
        <taxon>Enterobacterales</taxon>
        <taxon>Enterobacteriaceae</taxon>
        <taxon>Siccibacter</taxon>
    </lineage>
</organism>
<dbReference type="InterPro" id="IPR001094">
    <property type="entry name" value="Flavdoxin-like"/>
</dbReference>
<dbReference type="GO" id="GO:0010181">
    <property type="term" value="F:FMN binding"/>
    <property type="evidence" value="ECO:0007669"/>
    <property type="project" value="InterPro"/>
</dbReference>
<keyword evidence="1" id="KW-0285">Flavoprotein</keyword>
<dbReference type="Pfam" id="PF00258">
    <property type="entry name" value="Flavodoxin_1"/>
    <property type="match status" value="1"/>
</dbReference>
<evidence type="ECO:0000256" key="2">
    <source>
        <dbReference type="ARBA" id="ARBA00022643"/>
    </source>
</evidence>
<reference evidence="5 6" key="1">
    <citation type="submission" date="2018-03" db="EMBL/GenBank/DDBJ databases">
        <title>Draft genome sequence of the first documented clinical Siccibacter turicensis isolate in Austria.</title>
        <authorList>
            <person name="Lepuschitz S."/>
            <person name="Pekard-Amenitsch S."/>
            <person name="Haunold R."/>
            <person name="Schill S."/>
            <person name="Mach R."/>
            <person name="Allerberger F."/>
            <person name="Ruppitsch W."/>
            <person name="Forsythe S.J."/>
        </authorList>
    </citation>
    <scope>NUCLEOTIDE SEQUENCE [LARGE SCALE GENOMIC DNA]</scope>
    <source>
        <strain evidence="5 6">6100069499-17</strain>
    </source>
</reference>
<evidence type="ECO:0000313" key="5">
    <source>
        <dbReference type="EMBL" id="PSN08665.1"/>
    </source>
</evidence>
<evidence type="ECO:0000259" key="4">
    <source>
        <dbReference type="PROSITE" id="PS50902"/>
    </source>
</evidence>